<evidence type="ECO:0000256" key="1">
    <source>
        <dbReference type="ARBA" id="ARBA00009437"/>
    </source>
</evidence>
<evidence type="ECO:0000313" key="7">
    <source>
        <dbReference type="Proteomes" id="UP000290849"/>
    </source>
</evidence>
<proteinExistence type="inferred from homology"/>
<dbReference type="OrthoDB" id="8707631at2"/>
<evidence type="ECO:0000256" key="3">
    <source>
        <dbReference type="ARBA" id="ARBA00023125"/>
    </source>
</evidence>
<comment type="similarity">
    <text evidence="1">Belongs to the LysR transcriptional regulatory family.</text>
</comment>
<dbReference type="Pfam" id="PF03466">
    <property type="entry name" value="LysR_substrate"/>
    <property type="match status" value="1"/>
</dbReference>
<keyword evidence="7" id="KW-1185">Reference proteome</keyword>
<dbReference type="RefSeq" id="WP_129152089.1">
    <property type="nucleotide sequence ID" value="NZ_JBHSDO010000017.1"/>
</dbReference>
<dbReference type="InterPro" id="IPR000847">
    <property type="entry name" value="LysR_HTH_N"/>
</dbReference>
<dbReference type="Gene3D" id="3.40.190.10">
    <property type="entry name" value="Periplasmic binding protein-like II"/>
    <property type="match status" value="2"/>
</dbReference>
<organism evidence="6 7">
    <name type="scientific">Achromobacter aloeverae</name>
    <dbReference type="NCBI Taxonomy" id="1750518"/>
    <lineage>
        <taxon>Bacteria</taxon>
        <taxon>Pseudomonadati</taxon>
        <taxon>Pseudomonadota</taxon>
        <taxon>Betaproteobacteria</taxon>
        <taxon>Burkholderiales</taxon>
        <taxon>Alcaligenaceae</taxon>
        <taxon>Achromobacter</taxon>
    </lineage>
</organism>
<dbReference type="InterPro" id="IPR005119">
    <property type="entry name" value="LysR_subst-bd"/>
</dbReference>
<keyword evidence="3" id="KW-0238">DNA-binding</keyword>
<dbReference type="Proteomes" id="UP000290849">
    <property type="component" value="Unassembled WGS sequence"/>
</dbReference>
<dbReference type="InterPro" id="IPR036388">
    <property type="entry name" value="WH-like_DNA-bd_sf"/>
</dbReference>
<dbReference type="PROSITE" id="PS50931">
    <property type="entry name" value="HTH_LYSR"/>
    <property type="match status" value="1"/>
</dbReference>
<accession>A0A4Q1HFY2</accession>
<dbReference type="SUPFAM" id="SSF53850">
    <property type="entry name" value="Periplasmic binding protein-like II"/>
    <property type="match status" value="1"/>
</dbReference>
<dbReference type="PANTHER" id="PTHR30126">
    <property type="entry name" value="HTH-TYPE TRANSCRIPTIONAL REGULATOR"/>
    <property type="match status" value="1"/>
</dbReference>
<keyword evidence="4" id="KW-0804">Transcription</keyword>
<dbReference type="GO" id="GO:0000976">
    <property type="term" value="F:transcription cis-regulatory region binding"/>
    <property type="evidence" value="ECO:0007669"/>
    <property type="project" value="TreeGrafter"/>
</dbReference>
<dbReference type="SUPFAM" id="SSF46785">
    <property type="entry name" value="Winged helix' DNA-binding domain"/>
    <property type="match status" value="1"/>
</dbReference>
<comment type="caution">
    <text evidence="6">The sequence shown here is derived from an EMBL/GenBank/DDBJ whole genome shotgun (WGS) entry which is preliminary data.</text>
</comment>
<dbReference type="AlphaFoldDB" id="A0A4Q1HFY2"/>
<keyword evidence="2" id="KW-0805">Transcription regulation</keyword>
<name>A0A4Q1HFY2_9BURK</name>
<dbReference type="InterPro" id="IPR036390">
    <property type="entry name" value="WH_DNA-bd_sf"/>
</dbReference>
<sequence>MKLQYLATLSAVVARGNLTAAAEQVNLTRSAVSLQMKQLEAWFGQPLFDRSGRNVQPTAFAHEVVRTIDRSMAELESLRRPTAGVPAGRVRLGITDSAQTTLLPLAFKDLLRRAPKVELHIQRGTTPVLLEELKAGRIDVAVLVRPPTGGSSRLLWTGLLDEEMVLVVPRGLRDAPPAQILREQPWIRFDRGLVAGRMAAQFVERQVPHCHALVEIAGVDAIVALVAAGIGVSVLPRLRREHVRAYAVREIRLGPQAPIRRMAMVRRKAESDHRLLDIVESAFLEAAETLKGAGSRLLK</sequence>
<evidence type="ECO:0000259" key="5">
    <source>
        <dbReference type="PROSITE" id="PS50931"/>
    </source>
</evidence>
<dbReference type="EMBL" id="PYAL01000006">
    <property type="protein sequence ID" value="RXN85918.1"/>
    <property type="molecule type" value="Genomic_DNA"/>
</dbReference>
<dbReference type="GO" id="GO:0003700">
    <property type="term" value="F:DNA-binding transcription factor activity"/>
    <property type="evidence" value="ECO:0007669"/>
    <property type="project" value="InterPro"/>
</dbReference>
<dbReference type="PANTHER" id="PTHR30126:SF94">
    <property type="entry name" value="LYSR FAMILY TRANSCRIPTIONAL REGULATOR"/>
    <property type="match status" value="1"/>
</dbReference>
<evidence type="ECO:0000256" key="2">
    <source>
        <dbReference type="ARBA" id="ARBA00023015"/>
    </source>
</evidence>
<dbReference type="Pfam" id="PF00126">
    <property type="entry name" value="HTH_1"/>
    <property type="match status" value="1"/>
</dbReference>
<dbReference type="Gene3D" id="1.10.10.10">
    <property type="entry name" value="Winged helix-like DNA-binding domain superfamily/Winged helix DNA-binding domain"/>
    <property type="match status" value="1"/>
</dbReference>
<gene>
    <name evidence="6" type="ORF">C7R54_19315</name>
</gene>
<protein>
    <submittedName>
        <fullName evidence="6">LysR family transcriptional regulator</fullName>
    </submittedName>
</protein>
<feature type="domain" description="HTH lysR-type" evidence="5">
    <location>
        <begin position="1"/>
        <end position="58"/>
    </location>
</feature>
<evidence type="ECO:0000256" key="4">
    <source>
        <dbReference type="ARBA" id="ARBA00023163"/>
    </source>
</evidence>
<evidence type="ECO:0000313" key="6">
    <source>
        <dbReference type="EMBL" id="RXN85918.1"/>
    </source>
</evidence>
<dbReference type="PRINTS" id="PR00039">
    <property type="entry name" value="HTHLYSR"/>
</dbReference>
<reference evidence="6 7" key="1">
    <citation type="journal article" date="2017" name="Int. J. Syst. Evol. Microbiol.">
        <title>Achromobacter aloeverae sp. nov., isolated from the root of Aloe vera (L.) Burm.f.</title>
        <authorList>
            <person name="Kuncharoen N."/>
            <person name="Muramatsu Y."/>
            <person name="Shibata C."/>
            <person name="Kamakura Y."/>
            <person name="Nakagawa Y."/>
            <person name="Tanasupawat S."/>
        </authorList>
    </citation>
    <scope>NUCLEOTIDE SEQUENCE [LARGE SCALE GENOMIC DNA]</scope>
    <source>
        <strain evidence="6 7">AVA-1</strain>
    </source>
</reference>